<protein>
    <recommendedName>
        <fullName evidence="3">DUF8208 domain-containing protein</fullName>
    </recommendedName>
</protein>
<feature type="region of interest" description="Disordered" evidence="1">
    <location>
        <begin position="586"/>
        <end position="885"/>
    </location>
</feature>
<feature type="compositionally biased region" description="Basic and acidic residues" evidence="1">
    <location>
        <begin position="676"/>
        <end position="691"/>
    </location>
</feature>
<evidence type="ECO:0000256" key="2">
    <source>
        <dbReference type="SAM" id="Phobius"/>
    </source>
</evidence>
<dbReference type="InterPro" id="IPR058066">
    <property type="entry name" value="pXO2-14_N"/>
</dbReference>
<evidence type="ECO:0000256" key="1">
    <source>
        <dbReference type="SAM" id="MobiDB-lite"/>
    </source>
</evidence>
<organism evidence="4 5">
    <name type="scientific">Ligilactobacillus murinus</name>
    <dbReference type="NCBI Taxonomy" id="1622"/>
    <lineage>
        <taxon>Bacteria</taxon>
        <taxon>Bacillati</taxon>
        <taxon>Bacillota</taxon>
        <taxon>Bacilli</taxon>
        <taxon>Lactobacillales</taxon>
        <taxon>Lactobacillaceae</taxon>
        <taxon>Ligilactobacillus</taxon>
    </lineage>
</organism>
<dbReference type="InterPro" id="IPR058521">
    <property type="entry name" value="DUF8208"/>
</dbReference>
<feature type="compositionally biased region" description="Polar residues" evidence="1">
    <location>
        <begin position="847"/>
        <end position="873"/>
    </location>
</feature>
<feature type="transmembrane region" description="Helical" evidence="2">
    <location>
        <begin position="126"/>
        <end position="148"/>
    </location>
</feature>
<sequence length="885" mass="94583">MNNPVVTGYLYGWLMNAIGVLSGQKTGKTSGFTSFSDFMNSMGSSGFNGNITDPIETKAALWFYNYWGNYLQPEPGILSFLWTILGWGVIALYNVTAALENVFNNLFKLFGLFDYLSDPNSLIGKFYQGFQILGIAIFTMLLIVQITVSVFGKPFKYKDALLHFLLVTFVCAVLPATITKVSSVFYQDLTNKQTGIENITGNSNRNSSKEKNKDTLAIQPVKNNVTDVLELVRGDFNTKKFPLDKYGNIKGNGTYNSITDDPNKRMDGDFITRMNFGATLGATDTETLDNLEKNAKMKGIKGLFLHYPSDTGASIKSVNEHRFLSGANLAEKGYPRYKTNFLAIYAQYTVLIILLALMCVKLVTSIFELLITGLIAPIQGYSSVTSHSKFKELLLTITGTIAGIYFEAIIMRIVLEIMRDFPTIAMTVYDSNGNVVGKSATFFSGLGSFQSALASIVVYLGLFFGAMRGVTIVERWLGVSVGQNEMAQQVMGAMIATNAISQVGKGVGNTALGLAGAGGTALGAVKQAPNIANAAAGGLGKASGMVEGVRDSFGKQGVGATLRGGLLNAGDAVSGKLQQGVDNFKEKQQQGKDSASAAFKNNYPTDEDMLKHPNAYYDDSYDGVDQDPGPGSVPPDDPTTPPTDGGGDDNMGGDPPVASDPTGERATSDPQGGLSDGERSAESTPEQDRQAEIPSTEAGGLQQEVPQESAAPQEGGLSEPNSDGAIEGASDTEQNGLEPQDQTAKTSVQEGGLSSRDEMISKTEGQNSPETTPGLNNKYVQEAGQGVTVSQDTSASSVDQVVDSPNGVQTTTNDSPVLEETSGQRPQTVQKAQSTPQQPVQNTQPTRFQKASANYQQANQTLSQGMQYMTSGRSHIRGKQADDDE</sequence>
<feature type="compositionally biased region" description="Polar residues" evidence="1">
    <location>
        <begin position="806"/>
        <end position="832"/>
    </location>
</feature>
<feature type="compositionally biased region" description="Polar residues" evidence="1">
    <location>
        <begin position="763"/>
        <end position="779"/>
    </location>
</feature>
<dbReference type="Pfam" id="PF26635">
    <property type="entry name" value="DUF8208"/>
    <property type="match status" value="1"/>
</dbReference>
<dbReference type="Proteomes" id="UP000463931">
    <property type="component" value="Chromosome"/>
</dbReference>
<reference evidence="4 5" key="1">
    <citation type="journal article" date="2019" name="Nat. Med.">
        <title>Preventing dysbiosis of the neonatal mouse intestinal microbiome protects against late-onset sepsis.</title>
        <authorList>
            <person name="Singer J.R."/>
            <person name="Blosser E.G."/>
            <person name="Zindl C.L."/>
            <person name="Silberger D.J."/>
            <person name="Conlan S."/>
            <person name="Laufer V.A."/>
            <person name="DiToro D."/>
            <person name="Deming C."/>
            <person name="Kumar R."/>
            <person name="Morrow C.D."/>
            <person name="Segre J.A."/>
            <person name="Gray M.J."/>
            <person name="Randolph D.A."/>
            <person name="Weaver C.T."/>
        </authorList>
    </citation>
    <scope>NUCLEOTIDE SEQUENCE [LARGE SCALE GENOMIC DNA]</scope>
    <source>
        <strain evidence="4 5">V10</strain>
    </source>
</reference>
<feature type="transmembrane region" description="Helical" evidence="2">
    <location>
        <begin position="442"/>
        <end position="466"/>
    </location>
</feature>
<feature type="transmembrane region" description="Helical" evidence="2">
    <location>
        <begin position="160"/>
        <end position="178"/>
    </location>
</feature>
<feature type="domain" description="DUF8208" evidence="3">
    <location>
        <begin position="77"/>
        <end position="493"/>
    </location>
</feature>
<dbReference type="RefSeq" id="WP_163587143.1">
    <property type="nucleotide sequence ID" value="NZ_CP040852.1"/>
</dbReference>
<feature type="compositionally biased region" description="Low complexity" evidence="1">
    <location>
        <begin position="833"/>
        <end position="846"/>
    </location>
</feature>
<keyword evidence="2" id="KW-0812">Transmembrane</keyword>
<evidence type="ECO:0000313" key="4">
    <source>
        <dbReference type="EMBL" id="QIA90590.1"/>
    </source>
</evidence>
<dbReference type="NCBIfam" id="NF045890">
    <property type="entry name" value="conj_pls20_p028"/>
    <property type="match status" value="1"/>
</dbReference>
<feature type="compositionally biased region" description="Polar residues" evidence="1">
    <location>
        <begin position="787"/>
        <end position="799"/>
    </location>
</feature>
<evidence type="ECO:0000259" key="3">
    <source>
        <dbReference type="Pfam" id="PF26635"/>
    </source>
</evidence>
<keyword evidence="2" id="KW-1133">Transmembrane helix</keyword>
<dbReference type="EMBL" id="CP040852">
    <property type="protein sequence ID" value="QIA90590.1"/>
    <property type="molecule type" value="Genomic_DNA"/>
</dbReference>
<feature type="transmembrane region" description="Helical" evidence="2">
    <location>
        <begin position="77"/>
        <end position="99"/>
    </location>
</feature>
<gene>
    <name evidence="4" type="ORF">FEE40_10715</name>
</gene>
<name>A0AAE7BQT9_9LACO</name>
<accession>A0AAE7BQT9</accession>
<proteinExistence type="predicted"/>
<feature type="compositionally biased region" description="Pro residues" evidence="1">
    <location>
        <begin position="631"/>
        <end position="641"/>
    </location>
</feature>
<dbReference type="AlphaFoldDB" id="A0AAE7BQT9"/>
<feature type="compositionally biased region" description="Polar residues" evidence="1">
    <location>
        <begin position="731"/>
        <end position="749"/>
    </location>
</feature>
<feature type="transmembrane region" description="Helical" evidence="2">
    <location>
        <begin position="393"/>
        <end position="415"/>
    </location>
</feature>
<keyword evidence="2" id="KW-0472">Membrane</keyword>
<feature type="transmembrane region" description="Helical" evidence="2">
    <location>
        <begin position="345"/>
        <end position="372"/>
    </location>
</feature>
<evidence type="ECO:0000313" key="5">
    <source>
        <dbReference type="Proteomes" id="UP000463931"/>
    </source>
</evidence>